<keyword evidence="1" id="KW-0472">Membrane</keyword>
<accession>A0ABU2G4V2</accession>
<feature type="transmembrane region" description="Helical" evidence="1">
    <location>
        <begin position="41"/>
        <end position="59"/>
    </location>
</feature>
<comment type="caution">
    <text evidence="2">The sequence shown here is derived from an EMBL/GenBank/DDBJ whole genome shotgun (WGS) entry which is preliminary data.</text>
</comment>
<feature type="transmembrane region" description="Helical" evidence="1">
    <location>
        <begin position="87"/>
        <end position="106"/>
    </location>
</feature>
<evidence type="ECO:0000313" key="2">
    <source>
        <dbReference type="EMBL" id="MDS0295822.1"/>
    </source>
</evidence>
<dbReference type="EMBL" id="JAMQOQ010000005">
    <property type="protein sequence ID" value="MDS0295822.1"/>
    <property type="molecule type" value="Genomic_DNA"/>
</dbReference>
<keyword evidence="3" id="KW-1185">Reference proteome</keyword>
<dbReference type="InterPro" id="IPR058377">
    <property type="entry name" value="DUF8064"/>
</dbReference>
<keyword evidence="1" id="KW-0812">Transmembrane</keyword>
<evidence type="ECO:0000256" key="1">
    <source>
        <dbReference type="SAM" id="Phobius"/>
    </source>
</evidence>
<protein>
    <recommendedName>
        <fullName evidence="4">Phosphatidate cytidylyltransferase</fullName>
    </recommendedName>
</protein>
<dbReference type="RefSeq" id="WP_310929789.1">
    <property type="nucleotide sequence ID" value="NZ_JAMQOQ010000005.1"/>
</dbReference>
<dbReference type="Proteomes" id="UP001254813">
    <property type="component" value="Unassembled WGS sequence"/>
</dbReference>
<dbReference type="Pfam" id="PF26260">
    <property type="entry name" value="DUF8064"/>
    <property type="match status" value="1"/>
</dbReference>
<sequence length="119" mass="12724">MSSTPLRERVSPSRVGALLVVTALLVVLVLALDQPLTAEFVALSVVVLGFMTASVFDAVRSHPLYTLASVVELSVVFWVLYLGGAGGLFFLALACLALVGVAVELYNYRNGTSYLRFEA</sequence>
<organism evidence="2 3">
    <name type="scientific">Halogeometricum luteum</name>
    <dbReference type="NCBI Taxonomy" id="2950537"/>
    <lineage>
        <taxon>Archaea</taxon>
        <taxon>Methanobacteriati</taxon>
        <taxon>Methanobacteriota</taxon>
        <taxon>Stenosarchaea group</taxon>
        <taxon>Halobacteria</taxon>
        <taxon>Halobacteriales</taxon>
        <taxon>Haloferacaceae</taxon>
        <taxon>Halogeometricum</taxon>
    </lineage>
</organism>
<evidence type="ECO:0000313" key="3">
    <source>
        <dbReference type="Proteomes" id="UP001254813"/>
    </source>
</evidence>
<proteinExistence type="predicted"/>
<keyword evidence="1" id="KW-1133">Transmembrane helix</keyword>
<reference evidence="2 3" key="1">
    <citation type="submission" date="2022-06" db="EMBL/GenBank/DDBJ databases">
        <title>Halogeometricum sp. a new haloarchaeum isolate from saline soil.</title>
        <authorList>
            <person name="Strakova D."/>
            <person name="Galisteo C."/>
            <person name="Sanchez-Porro C."/>
            <person name="Ventosa A."/>
        </authorList>
    </citation>
    <scope>NUCLEOTIDE SEQUENCE [LARGE SCALE GENOMIC DNA]</scope>
    <source>
        <strain evidence="3">S3BR25-2</strain>
    </source>
</reference>
<evidence type="ECO:0008006" key="4">
    <source>
        <dbReference type="Google" id="ProtNLM"/>
    </source>
</evidence>
<name>A0ABU2G4V2_9EURY</name>
<gene>
    <name evidence="2" type="ORF">NDI79_16745</name>
</gene>